<evidence type="ECO:0000313" key="2">
    <source>
        <dbReference type="EMBL" id="MBD8019125.1"/>
    </source>
</evidence>
<accession>A0ABR8WQ60</accession>
<gene>
    <name evidence="2" type="ORF">H9628_11670</name>
</gene>
<protein>
    <recommendedName>
        <fullName evidence="1">Imm33-like domain-containing protein</fullName>
    </recommendedName>
</protein>
<dbReference type="RefSeq" id="WP_251834322.1">
    <property type="nucleotide sequence ID" value="NZ_JACSPS010000011.1"/>
</dbReference>
<dbReference type="EMBL" id="JACSPS010000011">
    <property type="protein sequence ID" value="MBD8019125.1"/>
    <property type="molecule type" value="Genomic_DNA"/>
</dbReference>
<evidence type="ECO:0000259" key="1">
    <source>
        <dbReference type="Pfam" id="PF24719"/>
    </source>
</evidence>
<reference evidence="2 3" key="1">
    <citation type="submission" date="2020-08" db="EMBL/GenBank/DDBJ databases">
        <title>A Genomic Blueprint of the Chicken Gut Microbiome.</title>
        <authorList>
            <person name="Gilroy R."/>
            <person name="Ravi A."/>
            <person name="Getino M."/>
            <person name="Pursley I."/>
            <person name="Horton D.L."/>
            <person name="Alikhan N.-F."/>
            <person name="Baker D."/>
            <person name="Gharbi K."/>
            <person name="Hall N."/>
            <person name="Watson M."/>
            <person name="Adriaenssens E.M."/>
            <person name="Foster-Nyarko E."/>
            <person name="Jarju S."/>
            <person name="Secka A."/>
            <person name="Antonio M."/>
            <person name="Oren A."/>
            <person name="Chaudhuri R."/>
            <person name="La Ragione R.M."/>
            <person name="Hildebrand F."/>
            <person name="Pallen M.J."/>
        </authorList>
    </citation>
    <scope>NUCLEOTIDE SEQUENCE [LARGE SCALE GENOMIC DNA]</scope>
    <source>
        <strain evidence="2 3">Sa1CVA4</strain>
    </source>
</reference>
<feature type="domain" description="Imm33-like" evidence="1">
    <location>
        <begin position="92"/>
        <end position="191"/>
    </location>
</feature>
<evidence type="ECO:0000313" key="3">
    <source>
        <dbReference type="Proteomes" id="UP000626242"/>
    </source>
</evidence>
<sequence>MKITRSDLIKVCDDFIKNKIDKIDVENFASEMIYMDDDFEDEIVAAIIFEWDNEIINYEINEVNVKLWKKWLQTDENKLLEHNSWNVHIEPQKNICEKYNSLWKPINKKFKIGISDNWNENPINGLRHSQQEGTTGWFIWSGEYSDNNDFFKPICAEHLLQIRPEIIKYLGLEIGFRFLVDNKGYEDVWKDENIE</sequence>
<name>A0ABR8WQ60_9FLAO</name>
<organism evidence="2 3">
    <name type="scientific">Kaistella pullorum</name>
    <dbReference type="NCBI Taxonomy" id="2763074"/>
    <lineage>
        <taxon>Bacteria</taxon>
        <taxon>Pseudomonadati</taxon>
        <taxon>Bacteroidota</taxon>
        <taxon>Flavobacteriia</taxon>
        <taxon>Flavobacteriales</taxon>
        <taxon>Weeksellaceae</taxon>
        <taxon>Chryseobacterium group</taxon>
        <taxon>Kaistella</taxon>
    </lineage>
</organism>
<proteinExistence type="predicted"/>
<keyword evidence="3" id="KW-1185">Reference proteome</keyword>
<comment type="caution">
    <text evidence="2">The sequence shown here is derived from an EMBL/GenBank/DDBJ whole genome shotgun (WGS) entry which is preliminary data.</text>
</comment>
<dbReference type="Pfam" id="PF24719">
    <property type="entry name" value="Imm33-like"/>
    <property type="match status" value="1"/>
</dbReference>
<dbReference type="Proteomes" id="UP000626242">
    <property type="component" value="Unassembled WGS sequence"/>
</dbReference>
<dbReference type="InterPro" id="IPR056509">
    <property type="entry name" value="Imm33-like"/>
</dbReference>